<evidence type="ECO:0000259" key="2">
    <source>
        <dbReference type="Pfam" id="PF10419"/>
    </source>
</evidence>
<evidence type="ECO:0000313" key="4">
    <source>
        <dbReference type="Proteomes" id="UP001303473"/>
    </source>
</evidence>
<evidence type="ECO:0000256" key="1">
    <source>
        <dbReference type="SAM" id="MobiDB-lite"/>
    </source>
</evidence>
<dbReference type="Proteomes" id="UP001303473">
    <property type="component" value="Unassembled WGS sequence"/>
</dbReference>
<feature type="domain" description="Transcription factor TFIIIC triple barrel" evidence="2">
    <location>
        <begin position="14"/>
        <end position="197"/>
    </location>
</feature>
<gene>
    <name evidence="3" type="ORF">QBC46DRAFT_413767</name>
</gene>
<feature type="compositionally biased region" description="Acidic residues" evidence="1">
    <location>
        <begin position="66"/>
        <end position="86"/>
    </location>
</feature>
<dbReference type="Gene3D" id="2.60.40.4370">
    <property type="match status" value="1"/>
</dbReference>
<dbReference type="Pfam" id="PF10419">
    <property type="entry name" value="TFIIIC_sub6"/>
    <property type="match status" value="1"/>
</dbReference>
<proteinExistence type="predicted"/>
<keyword evidence="4" id="KW-1185">Reference proteome</keyword>
<comment type="caution">
    <text evidence="3">The sequence shown here is derived from an EMBL/GenBank/DDBJ whole genome shotgun (WGS) entry which is preliminary data.</text>
</comment>
<dbReference type="EMBL" id="MU853974">
    <property type="protein sequence ID" value="KAK3934612.1"/>
    <property type="molecule type" value="Genomic_DNA"/>
</dbReference>
<protein>
    <recommendedName>
        <fullName evidence="2">Transcription factor TFIIIC triple barrel domain-containing protein</fullName>
    </recommendedName>
</protein>
<dbReference type="AlphaFoldDB" id="A0AAN6MW67"/>
<dbReference type="InterPro" id="IPR019481">
    <property type="entry name" value="TFIIIC_triple_barrel"/>
</dbReference>
<feature type="region of interest" description="Disordered" evidence="1">
    <location>
        <begin position="273"/>
        <end position="396"/>
    </location>
</feature>
<feature type="compositionally biased region" description="Low complexity" evidence="1">
    <location>
        <begin position="366"/>
        <end position="376"/>
    </location>
</feature>
<feature type="compositionally biased region" description="Low complexity" evidence="1">
    <location>
        <begin position="329"/>
        <end position="343"/>
    </location>
</feature>
<feature type="compositionally biased region" description="Polar residues" evidence="1">
    <location>
        <begin position="110"/>
        <end position="121"/>
    </location>
</feature>
<accession>A0AAN6MW67</accession>
<sequence>MDGEDDWEYEYSATETETYYLTLDFSVRDFLERRTDDIVHNTRGGYRVWYNPLYNVPEPRPTNPDLVEDNQDPDDEEQPEREEADLDNIGVPHIPTQPRATMDDSHEYQGAQNGHLSTQPNDKPLEEIQILELHSHNPVVSYRNLVFRGTWAENIGTELILTPHDDKAPLPTLRNLPNDVDLLAASAARINFKEITLIPRDRDCINSFQGGVLSNKYRDREEIPERYKRNNGIYVHIGGDKLGQRQPQAHFLEDLITLKRKRGETDEVTIQAMETRQNGLMVEDEEEERRRRKAESDYARQHNWRERNKAEAAVAKTAEDRYVPRQQRRQGSGPSRASGSRGLAGRRGGRRRRGRPAILVRRESQSEQPQSQTAEQDGGSIATPARWQDISSAPHG</sequence>
<name>A0AAN6MW67_9PEZI</name>
<feature type="region of interest" description="Disordered" evidence="1">
    <location>
        <begin position="54"/>
        <end position="121"/>
    </location>
</feature>
<evidence type="ECO:0000313" key="3">
    <source>
        <dbReference type="EMBL" id="KAK3934612.1"/>
    </source>
</evidence>
<reference evidence="4" key="1">
    <citation type="journal article" date="2023" name="Mol. Phylogenet. Evol.">
        <title>Genome-scale phylogeny and comparative genomics of the fungal order Sordariales.</title>
        <authorList>
            <person name="Hensen N."/>
            <person name="Bonometti L."/>
            <person name="Westerberg I."/>
            <person name="Brannstrom I.O."/>
            <person name="Guillou S."/>
            <person name="Cros-Aarteil S."/>
            <person name="Calhoun S."/>
            <person name="Haridas S."/>
            <person name="Kuo A."/>
            <person name="Mondo S."/>
            <person name="Pangilinan J."/>
            <person name="Riley R."/>
            <person name="LaButti K."/>
            <person name="Andreopoulos B."/>
            <person name="Lipzen A."/>
            <person name="Chen C."/>
            <person name="Yan M."/>
            <person name="Daum C."/>
            <person name="Ng V."/>
            <person name="Clum A."/>
            <person name="Steindorff A."/>
            <person name="Ohm R.A."/>
            <person name="Martin F."/>
            <person name="Silar P."/>
            <person name="Natvig D.O."/>
            <person name="Lalanne C."/>
            <person name="Gautier V."/>
            <person name="Ament-Velasquez S.L."/>
            <person name="Kruys A."/>
            <person name="Hutchinson M.I."/>
            <person name="Powell A.J."/>
            <person name="Barry K."/>
            <person name="Miller A.N."/>
            <person name="Grigoriev I.V."/>
            <person name="Debuchy R."/>
            <person name="Gladieux P."/>
            <person name="Hiltunen Thoren M."/>
            <person name="Johannesson H."/>
        </authorList>
    </citation>
    <scope>NUCLEOTIDE SEQUENCE [LARGE SCALE GENOMIC DNA]</scope>
    <source>
        <strain evidence="4">CBS 340.73</strain>
    </source>
</reference>
<organism evidence="3 4">
    <name type="scientific">Diplogelasinospora grovesii</name>
    <dbReference type="NCBI Taxonomy" id="303347"/>
    <lineage>
        <taxon>Eukaryota</taxon>
        <taxon>Fungi</taxon>
        <taxon>Dikarya</taxon>
        <taxon>Ascomycota</taxon>
        <taxon>Pezizomycotina</taxon>
        <taxon>Sordariomycetes</taxon>
        <taxon>Sordariomycetidae</taxon>
        <taxon>Sordariales</taxon>
        <taxon>Diplogelasinosporaceae</taxon>
        <taxon>Diplogelasinospora</taxon>
    </lineage>
</organism>
<feature type="compositionally biased region" description="Basic and acidic residues" evidence="1">
    <location>
        <begin position="294"/>
        <end position="310"/>
    </location>
</feature>